<organism evidence="1 2">
    <name type="scientific">Pistacia integerrima</name>
    <dbReference type="NCBI Taxonomy" id="434235"/>
    <lineage>
        <taxon>Eukaryota</taxon>
        <taxon>Viridiplantae</taxon>
        <taxon>Streptophyta</taxon>
        <taxon>Embryophyta</taxon>
        <taxon>Tracheophyta</taxon>
        <taxon>Spermatophyta</taxon>
        <taxon>Magnoliopsida</taxon>
        <taxon>eudicotyledons</taxon>
        <taxon>Gunneridae</taxon>
        <taxon>Pentapetalae</taxon>
        <taxon>rosids</taxon>
        <taxon>malvids</taxon>
        <taxon>Sapindales</taxon>
        <taxon>Anacardiaceae</taxon>
        <taxon>Pistacia</taxon>
    </lineage>
</organism>
<protein>
    <submittedName>
        <fullName evidence="1">Uncharacterized protein</fullName>
    </submittedName>
</protein>
<dbReference type="Proteomes" id="UP001163603">
    <property type="component" value="Chromosome 14"/>
</dbReference>
<gene>
    <name evidence="1" type="ORF">Pint_33798</name>
</gene>
<proteinExistence type="predicted"/>
<comment type="caution">
    <text evidence="1">The sequence shown here is derived from an EMBL/GenBank/DDBJ whole genome shotgun (WGS) entry which is preliminary data.</text>
</comment>
<evidence type="ECO:0000313" key="1">
    <source>
        <dbReference type="EMBL" id="KAJ0009994.1"/>
    </source>
</evidence>
<accession>A0ACC0X4U1</accession>
<dbReference type="EMBL" id="CM047749">
    <property type="protein sequence ID" value="KAJ0009994.1"/>
    <property type="molecule type" value="Genomic_DNA"/>
</dbReference>
<name>A0ACC0X4U1_9ROSI</name>
<keyword evidence="2" id="KW-1185">Reference proteome</keyword>
<evidence type="ECO:0000313" key="2">
    <source>
        <dbReference type="Proteomes" id="UP001163603"/>
    </source>
</evidence>
<reference evidence="2" key="1">
    <citation type="journal article" date="2023" name="G3 (Bethesda)">
        <title>Genome assembly and association tests identify interacting loci associated with vigor, precocity, and sex in interspecific pistachio rootstocks.</title>
        <authorList>
            <person name="Palmer W."/>
            <person name="Jacygrad E."/>
            <person name="Sagayaradj S."/>
            <person name="Cavanaugh K."/>
            <person name="Han R."/>
            <person name="Bertier L."/>
            <person name="Beede B."/>
            <person name="Kafkas S."/>
            <person name="Golino D."/>
            <person name="Preece J."/>
            <person name="Michelmore R."/>
        </authorList>
    </citation>
    <scope>NUCLEOTIDE SEQUENCE [LARGE SCALE GENOMIC DNA]</scope>
</reference>
<sequence length="115" mass="12282">MIKFWVLFLVAEATCVFLIISASSNHDMNSFISGNGVTAITSVSEPTEGSNTWSKINQDHMNLEDYQPVDPTPRSSAAITSGLIEQGTPVMPYIPKLTPPNSPQPDGSPSPPPPA</sequence>